<dbReference type="PANTHER" id="PTHR37463:SF1">
    <property type="entry name" value="DUF2256 DOMAIN-CONTAINING PROTEIN"/>
    <property type="match status" value="1"/>
</dbReference>
<dbReference type="Proteomes" id="UP000013827">
    <property type="component" value="Unassembled WGS sequence"/>
</dbReference>
<dbReference type="RefSeq" id="XP_005775325.1">
    <property type="nucleotide sequence ID" value="XM_005775268.1"/>
</dbReference>
<dbReference type="eggNOG" id="ENOG502S2AQ">
    <property type="taxonomic scope" value="Eukaryota"/>
</dbReference>
<proteinExistence type="predicted"/>
<sequence>MKARNPNNLPEKVCVVCQRPFTWRKKWERCWDDVTTCSKRCNNERKRSNRIARGAADAEGEDAMQCDVSSDASDGAAEKANKKAAKKAAKAERRARREGVSSGGQKACDLCARSVDLLIRCEIDRSSGWRMVCGRCWKTPAVAGGVPDGDGQNPNYRYGGLWKNLHRTM</sequence>
<evidence type="ECO:0000313" key="2">
    <source>
        <dbReference type="EnsemblProtists" id="EOD22896"/>
    </source>
</evidence>
<feature type="region of interest" description="Disordered" evidence="1">
    <location>
        <begin position="53"/>
        <end position="98"/>
    </location>
</feature>
<evidence type="ECO:0000256" key="1">
    <source>
        <dbReference type="SAM" id="MobiDB-lite"/>
    </source>
</evidence>
<dbReference type="PANTHER" id="PTHR37463">
    <property type="entry name" value="GSL3115 PROTEIN"/>
    <property type="match status" value="1"/>
</dbReference>
<dbReference type="Pfam" id="PF10013">
    <property type="entry name" value="DUF2256"/>
    <property type="match status" value="1"/>
</dbReference>
<dbReference type="AlphaFoldDB" id="A0A0D3JHB1"/>
<evidence type="ECO:0008006" key="4">
    <source>
        <dbReference type="Google" id="ProtNLM"/>
    </source>
</evidence>
<dbReference type="EnsemblProtists" id="EOD22896">
    <property type="protein sequence ID" value="EOD22896"/>
    <property type="gene ID" value="EMIHUDRAFT_61365"/>
</dbReference>
<reference evidence="3" key="1">
    <citation type="journal article" date="2013" name="Nature">
        <title>Pan genome of the phytoplankton Emiliania underpins its global distribution.</title>
        <authorList>
            <person name="Read B.A."/>
            <person name="Kegel J."/>
            <person name="Klute M.J."/>
            <person name="Kuo A."/>
            <person name="Lefebvre S.C."/>
            <person name="Maumus F."/>
            <person name="Mayer C."/>
            <person name="Miller J."/>
            <person name="Monier A."/>
            <person name="Salamov A."/>
            <person name="Young J."/>
            <person name="Aguilar M."/>
            <person name="Claverie J.M."/>
            <person name="Frickenhaus S."/>
            <person name="Gonzalez K."/>
            <person name="Herman E.K."/>
            <person name="Lin Y.C."/>
            <person name="Napier J."/>
            <person name="Ogata H."/>
            <person name="Sarno A.F."/>
            <person name="Shmutz J."/>
            <person name="Schroeder D."/>
            <person name="de Vargas C."/>
            <person name="Verret F."/>
            <person name="von Dassow P."/>
            <person name="Valentin K."/>
            <person name="Van de Peer Y."/>
            <person name="Wheeler G."/>
            <person name="Dacks J.B."/>
            <person name="Delwiche C.F."/>
            <person name="Dyhrman S.T."/>
            <person name="Glockner G."/>
            <person name="John U."/>
            <person name="Richards T."/>
            <person name="Worden A.Z."/>
            <person name="Zhang X."/>
            <person name="Grigoriev I.V."/>
            <person name="Allen A.E."/>
            <person name="Bidle K."/>
            <person name="Borodovsky M."/>
            <person name="Bowler C."/>
            <person name="Brownlee C."/>
            <person name="Cock J.M."/>
            <person name="Elias M."/>
            <person name="Gladyshev V.N."/>
            <person name="Groth M."/>
            <person name="Guda C."/>
            <person name="Hadaegh A."/>
            <person name="Iglesias-Rodriguez M.D."/>
            <person name="Jenkins J."/>
            <person name="Jones B.M."/>
            <person name="Lawson T."/>
            <person name="Leese F."/>
            <person name="Lindquist E."/>
            <person name="Lobanov A."/>
            <person name="Lomsadze A."/>
            <person name="Malik S.B."/>
            <person name="Marsh M.E."/>
            <person name="Mackinder L."/>
            <person name="Mock T."/>
            <person name="Mueller-Roeber B."/>
            <person name="Pagarete A."/>
            <person name="Parker M."/>
            <person name="Probert I."/>
            <person name="Quesneville H."/>
            <person name="Raines C."/>
            <person name="Rensing S.A."/>
            <person name="Riano-Pachon D.M."/>
            <person name="Richier S."/>
            <person name="Rokitta S."/>
            <person name="Shiraiwa Y."/>
            <person name="Soanes D.M."/>
            <person name="van der Giezen M."/>
            <person name="Wahlund T.M."/>
            <person name="Williams B."/>
            <person name="Wilson W."/>
            <person name="Wolfe G."/>
            <person name="Wurch L.L."/>
        </authorList>
    </citation>
    <scope>NUCLEOTIDE SEQUENCE</scope>
</reference>
<feature type="compositionally biased region" description="Basic and acidic residues" evidence="1">
    <location>
        <begin position="89"/>
        <end position="98"/>
    </location>
</feature>
<name>A0A0D3JHB1_EMIH1</name>
<accession>A0A0D3JHB1</accession>
<organism evidence="2 3">
    <name type="scientific">Emiliania huxleyi (strain CCMP1516)</name>
    <dbReference type="NCBI Taxonomy" id="280463"/>
    <lineage>
        <taxon>Eukaryota</taxon>
        <taxon>Haptista</taxon>
        <taxon>Haptophyta</taxon>
        <taxon>Prymnesiophyceae</taxon>
        <taxon>Isochrysidales</taxon>
        <taxon>Noelaerhabdaceae</taxon>
        <taxon>Emiliania</taxon>
    </lineage>
</organism>
<dbReference type="PaxDb" id="2903-EOD22896"/>
<dbReference type="InterPro" id="IPR017136">
    <property type="entry name" value="UCP037205"/>
</dbReference>
<protein>
    <recommendedName>
        <fullName evidence="4">DUF2256 domain-containing protein</fullName>
    </recommendedName>
</protein>
<reference evidence="2" key="2">
    <citation type="submission" date="2024-10" db="UniProtKB">
        <authorList>
            <consortium name="EnsemblProtists"/>
        </authorList>
    </citation>
    <scope>IDENTIFICATION</scope>
</reference>
<evidence type="ECO:0000313" key="3">
    <source>
        <dbReference type="Proteomes" id="UP000013827"/>
    </source>
</evidence>
<dbReference type="HOGENOM" id="CLU_091489_0_0_1"/>
<dbReference type="KEGG" id="ehx:EMIHUDRAFT_61365"/>
<dbReference type="GeneID" id="17268443"/>
<dbReference type="OMA" id="CWNDISG"/>
<keyword evidence="3" id="KW-1185">Reference proteome</keyword>